<gene>
    <name evidence="3" type="ORF">Scaly_2951100</name>
</gene>
<name>A0AAW2KT70_9LAMI</name>
<dbReference type="EMBL" id="JACGWM010000246">
    <property type="protein sequence ID" value="KAL0310200.1"/>
    <property type="molecule type" value="Genomic_DNA"/>
</dbReference>
<evidence type="ECO:0000259" key="2">
    <source>
        <dbReference type="Pfam" id="PF13456"/>
    </source>
</evidence>
<dbReference type="Pfam" id="PF13456">
    <property type="entry name" value="RVT_3"/>
    <property type="match status" value="1"/>
</dbReference>
<organism evidence="3">
    <name type="scientific">Sesamum calycinum</name>
    <dbReference type="NCBI Taxonomy" id="2727403"/>
    <lineage>
        <taxon>Eukaryota</taxon>
        <taxon>Viridiplantae</taxon>
        <taxon>Streptophyta</taxon>
        <taxon>Embryophyta</taxon>
        <taxon>Tracheophyta</taxon>
        <taxon>Spermatophyta</taxon>
        <taxon>Magnoliopsida</taxon>
        <taxon>eudicotyledons</taxon>
        <taxon>Gunneridae</taxon>
        <taxon>Pentapetalae</taxon>
        <taxon>asterids</taxon>
        <taxon>lamiids</taxon>
        <taxon>Lamiales</taxon>
        <taxon>Pedaliaceae</taxon>
        <taxon>Sesamum</taxon>
    </lineage>
</organism>
<dbReference type="InterPro" id="IPR036397">
    <property type="entry name" value="RNaseH_sf"/>
</dbReference>
<protein>
    <recommendedName>
        <fullName evidence="2">RNase H type-1 domain-containing protein</fullName>
    </recommendedName>
</protein>
<feature type="domain" description="RNase H type-1" evidence="2">
    <location>
        <begin position="37"/>
        <end position="130"/>
    </location>
</feature>
<evidence type="ECO:0000256" key="1">
    <source>
        <dbReference type="SAM" id="MobiDB-lite"/>
    </source>
</evidence>
<feature type="region of interest" description="Disordered" evidence="1">
    <location>
        <begin position="271"/>
        <end position="296"/>
    </location>
</feature>
<dbReference type="PANTHER" id="PTHR48475:SF2">
    <property type="entry name" value="RIBONUCLEASE H"/>
    <property type="match status" value="1"/>
</dbReference>
<dbReference type="GO" id="GO:0003676">
    <property type="term" value="F:nucleic acid binding"/>
    <property type="evidence" value="ECO:0007669"/>
    <property type="project" value="InterPro"/>
</dbReference>
<dbReference type="AlphaFoldDB" id="A0AAW2KT70"/>
<reference evidence="3" key="1">
    <citation type="submission" date="2020-06" db="EMBL/GenBank/DDBJ databases">
        <authorList>
            <person name="Li T."/>
            <person name="Hu X."/>
            <person name="Zhang T."/>
            <person name="Song X."/>
            <person name="Zhang H."/>
            <person name="Dai N."/>
            <person name="Sheng W."/>
            <person name="Hou X."/>
            <person name="Wei L."/>
        </authorList>
    </citation>
    <scope>NUCLEOTIDE SEQUENCE</scope>
    <source>
        <strain evidence="3">KEN8</strain>
        <tissue evidence="3">Leaf</tissue>
    </source>
</reference>
<sequence>MTIKAQALADFVSKLTRTIQEEVPEERPWLLHVNESSTTQWSGVGVVITSPQGEDMEFEIKFDFKASNNEAEYETLVLDMWMAQDTSALHLLDYSDSQLIVKQVNGEYEAKEDSMDARWLVNECVKCQKHATLIHQSAEPLNVMLSPCLFFQWRIDIVGPFSLATAQRKFLLVAFDYFTKWVEVEPLARITEGEVIKSQARDNLPTYEKILRLGSLTFGNILGRQTLRKVLYLGHLLILYKYPKTRASDDSHKFPKPRTFDATQCTSCTKDFNRTGPRPRSPSRISNNVLNQGHLF</sequence>
<dbReference type="SUPFAM" id="SSF53098">
    <property type="entry name" value="Ribonuclease H-like"/>
    <property type="match status" value="2"/>
</dbReference>
<feature type="compositionally biased region" description="Polar residues" evidence="1">
    <location>
        <begin position="283"/>
        <end position="296"/>
    </location>
</feature>
<dbReference type="InterPro" id="IPR012337">
    <property type="entry name" value="RNaseH-like_sf"/>
</dbReference>
<reference evidence="3" key="2">
    <citation type="journal article" date="2024" name="Plant">
        <title>Genomic evolution and insights into agronomic trait innovations of Sesamum species.</title>
        <authorList>
            <person name="Miao H."/>
            <person name="Wang L."/>
            <person name="Qu L."/>
            <person name="Liu H."/>
            <person name="Sun Y."/>
            <person name="Le M."/>
            <person name="Wang Q."/>
            <person name="Wei S."/>
            <person name="Zheng Y."/>
            <person name="Lin W."/>
            <person name="Duan Y."/>
            <person name="Cao H."/>
            <person name="Xiong S."/>
            <person name="Wang X."/>
            <person name="Wei L."/>
            <person name="Li C."/>
            <person name="Ma Q."/>
            <person name="Ju M."/>
            <person name="Zhao R."/>
            <person name="Li G."/>
            <person name="Mu C."/>
            <person name="Tian Q."/>
            <person name="Mei H."/>
            <person name="Zhang T."/>
            <person name="Gao T."/>
            <person name="Zhang H."/>
        </authorList>
    </citation>
    <scope>NUCLEOTIDE SEQUENCE</scope>
    <source>
        <strain evidence="3">KEN8</strain>
    </source>
</reference>
<accession>A0AAW2KT70</accession>
<dbReference type="GO" id="GO:0004523">
    <property type="term" value="F:RNA-DNA hybrid ribonuclease activity"/>
    <property type="evidence" value="ECO:0007669"/>
    <property type="project" value="InterPro"/>
</dbReference>
<evidence type="ECO:0000313" key="3">
    <source>
        <dbReference type="EMBL" id="KAL0310200.1"/>
    </source>
</evidence>
<comment type="caution">
    <text evidence="3">The sequence shown here is derived from an EMBL/GenBank/DDBJ whole genome shotgun (WGS) entry which is preliminary data.</text>
</comment>
<dbReference type="Gene3D" id="3.30.420.10">
    <property type="entry name" value="Ribonuclease H-like superfamily/Ribonuclease H"/>
    <property type="match status" value="2"/>
</dbReference>
<dbReference type="InterPro" id="IPR002156">
    <property type="entry name" value="RNaseH_domain"/>
</dbReference>
<proteinExistence type="predicted"/>
<dbReference type="PANTHER" id="PTHR48475">
    <property type="entry name" value="RIBONUCLEASE H"/>
    <property type="match status" value="1"/>
</dbReference>